<sequence>MTFPLQKENSEGLLKILYRDKIKNNKIVLLQGENGRKLIAKKLKKEGFKICLIECYKRVFKVLDSNIEVKKWRFYKIDTLLVTSSEALYQIKNIISNANQSQWLLECKIFVVGKRLLQIAKKLGWKDIIVSNYANNESFLKIIKSINFKM</sequence>
<reference evidence="11 12" key="1">
    <citation type="submission" date="2018-12" db="EMBL/GenBank/DDBJ databases">
        <authorList>
            <person name="Chong R.A."/>
        </authorList>
    </citation>
    <scope>NUCLEOTIDE SEQUENCE [LARGE SCALE GENOMIC DNA]</scope>
    <source>
        <strain evidence="11 12">Mga</strain>
    </source>
</reference>
<evidence type="ECO:0000256" key="8">
    <source>
        <dbReference type="ARBA" id="ARBA00048617"/>
    </source>
</evidence>
<accession>A0A4D6YA81</accession>
<dbReference type="GO" id="GO:0006782">
    <property type="term" value="P:protoporphyrinogen IX biosynthetic process"/>
    <property type="evidence" value="ECO:0007669"/>
    <property type="project" value="UniProtKB-UniRule"/>
</dbReference>
<evidence type="ECO:0000313" key="12">
    <source>
        <dbReference type="Proteomes" id="UP000298716"/>
    </source>
</evidence>
<dbReference type="AlphaFoldDB" id="A0A4D6YA81"/>
<dbReference type="PANTHER" id="PTHR38042:SF1">
    <property type="entry name" value="UROPORPHYRINOGEN-III SYNTHASE, CHLOROPLASTIC"/>
    <property type="match status" value="1"/>
</dbReference>
<dbReference type="CDD" id="cd06578">
    <property type="entry name" value="HemD"/>
    <property type="match status" value="1"/>
</dbReference>
<dbReference type="Proteomes" id="UP000298716">
    <property type="component" value="Chromosome"/>
</dbReference>
<dbReference type="UniPathway" id="UPA00251">
    <property type="reaction ID" value="UER00320"/>
</dbReference>
<reference evidence="11 12" key="2">
    <citation type="submission" date="2019-05" db="EMBL/GenBank/DDBJ databases">
        <title>Genome evolution of the obligate endosymbiont Buchnera aphidicola.</title>
        <authorList>
            <person name="Moran N.A."/>
        </authorList>
    </citation>
    <scope>NUCLEOTIDE SEQUENCE [LARGE SCALE GENOMIC DNA]</scope>
    <source>
        <strain evidence="11 12">Mga</strain>
    </source>
</reference>
<evidence type="ECO:0000259" key="10">
    <source>
        <dbReference type="Pfam" id="PF02602"/>
    </source>
</evidence>
<evidence type="ECO:0000256" key="6">
    <source>
        <dbReference type="ARBA" id="ARBA00037589"/>
    </source>
</evidence>
<evidence type="ECO:0000256" key="5">
    <source>
        <dbReference type="ARBA" id="ARBA00023244"/>
    </source>
</evidence>
<gene>
    <name evidence="11" type="ORF">D9V72_03020</name>
</gene>
<dbReference type="PANTHER" id="PTHR38042">
    <property type="entry name" value="UROPORPHYRINOGEN-III SYNTHASE, CHLOROPLASTIC"/>
    <property type="match status" value="1"/>
</dbReference>
<dbReference type="InterPro" id="IPR039793">
    <property type="entry name" value="UROS/Hem4"/>
</dbReference>
<comment type="pathway">
    <text evidence="1 9">Porphyrin-containing compound metabolism; protoporphyrin-IX biosynthesis; coproporphyrinogen-III from 5-aminolevulinate: step 3/4.</text>
</comment>
<dbReference type="Gene3D" id="3.40.50.10090">
    <property type="match status" value="1"/>
</dbReference>
<dbReference type="Pfam" id="PF02602">
    <property type="entry name" value="HEM4"/>
    <property type="match status" value="1"/>
</dbReference>
<dbReference type="EC" id="4.2.1.75" evidence="3 9"/>
<organism evidence="11 12">
    <name type="scientific">Buchnera aphidicola</name>
    <name type="common">Macrosiphum gaurae</name>
    <dbReference type="NCBI Taxonomy" id="2315801"/>
    <lineage>
        <taxon>Bacteria</taxon>
        <taxon>Pseudomonadati</taxon>
        <taxon>Pseudomonadota</taxon>
        <taxon>Gammaproteobacteria</taxon>
        <taxon>Enterobacterales</taxon>
        <taxon>Erwiniaceae</taxon>
        <taxon>Buchnera</taxon>
    </lineage>
</organism>
<protein>
    <recommendedName>
        <fullName evidence="7 9">Uroporphyrinogen-III synthase</fullName>
        <ecNumber evidence="3 9">4.2.1.75</ecNumber>
    </recommendedName>
</protein>
<evidence type="ECO:0000256" key="4">
    <source>
        <dbReference type="ARBA" id="ARBA00023239"/>
    </source>
</evidence>
<evidence type="ECO:0000256" key="9">
    <source>
        <dbReference type="RuleBase" id="RU366031"/>
    </source>
</evidence>
<keyword evidence="4 9" id="KW-0456">Lyase</keyword>
<feature type="domain" description="Tetrapyrrole biosynthesis uroporphyrinogen III synthase" evidence="10">
    <location>
        <begin position="6"/>
        <end position="140"/>
    </location>
</feature>
<dbReference type="OrthoDB" id="9787650at2"/>
<dbReference type="SUPFAM" id="SSF69618">
    <property type="entry name" value="HemD-like"/>
    <property type="match status" value="1"/>
</dbReference>
<name>A0A4D6YA81_9GAMM</name>
<dbReference type="EMBL" id="CP034867">
    <property type="protein sequence ID" value="QCI23014.1"/>
    <property type="molecule type" value="Genomic_DNA"/>
</dbReference>
<dbReference type="GO" id="GO:0006780">
    <property type="term" value="P:uroporphyrinogen III biosynthetic process"/>
    <property type="evidence" value="ECO:0007669"/>
    <property type="project" value="UniProtKB-UniRule"/>
</dbReference>
<comment type="function">
    <text evidence="6 9">Catalyzes cyclization of the linear tetrapyrrole, hydroxymethylbilane, to the macrocyclic uroporphyrinogen III.</text>
</comment>
<evidence type="ECO:0000256" key="2">
    <source>
        <dbReference type="ARBA" id="ARBA00008133"/>
    </source>
</evidence>
<comment type="catalytic activity">
    <reaction evidence="8 9">
        <text>hydroxymethylbilane = uroporphyrinogen III + H2O</text>
        <dbReference type="Rhea" id="RHEA:18965"/>
        <dbReference type="ChEBI" id="CHEBI:15377"/>
        <dbReference type="ChEBI" id="CHEBI:57308"/>
        <dbReference type="ChEBI" id="CHEBI:57845"/>
        <dbReference type="EC" id="4.2.1.75"/>
    </reaction>
</comment>
<dbReference type="GO" id="GO:0004852">
    <property type="term" value="F:uroporphyrinogen-III synthase activity"/>
    <property type="evidence" value="ECO:0007669"/>
    <property type="project" value="UniProtKB-UniRule"/>
</dbReference>
<proteinExistence type="inferred from homology"/>
<evidence type="ECO:0000256" key="7">
    <source>
        <dbReference type="ARBA" id="ARBA00040167"/>
    </source>
</evidence>
<evidence type="ECO:0000313" key="11">
    <source>
        <dbReference type="EMBL" id="QCI23014.1"/>
    </source>
</evidence>
<evidence type="ECO:0000256" key="3">
    <source>
        <dbReference type="ARBA" id="ARBA00013109"/>
    </source>
</evidence>
<evidence type="ECO:0000256" key="1">
    <source>
        <dbReference type="ARBA" id="ARBA00004772"/>
    </source>
</evidence>
<keyword evidence="5 9" id="KW-0627">Porphyrin biosynthesis</keyword>
<comment type="similarity">
    <text evidence="2 9">Belongs to the uroporphyrinogen-III synthase family.</text>
</comment>
<dbReference type="InterPro" id="IPR036108">
    <property type="entry name" value="4pyrrol_syn_uPrphyn_synt_sf"/>
</dbReference>
<dbReference type="InterPro" id="IPR003754">
    <property type="entry name" value="4pyrrol_synth_uPrphyn_synth"/>
</dbReference>